<keyword evidence="4" id="KW-1185">Reference proteome</keyword>
<organism evidence="3 4">
    <name type="scientific">Salinisphaera dokdonensis CL-ES53</name>
    <dbReference type="NCBI Taxonomy" id="1304272"/>
    <lineage>
        <taxon>Bacteria</taxon>
        <taxon>Pseudomonadati</taxon>
        <taxon>Pseudomonadota</taxon>
        <taxon>Gammaproteobacteria</taxon>
        <taxon>Salinisphaerales</taxon>
        <taxon>Salinisphaeraceae</taxon>
        <taxon>Salinisphaera</taxon>
    </lineage>
</organism>
<keyword evidence="2" id="KW-0472">Membrane</keyword>
<accession>A0ABV2B3V7</accession>
<dbReference type="RefSeq" id="WP_353112907.1">
    <property type="nucleotide sequence ID" value="NZ_APND01000005.1"/>
</dbReference>
<dbReference type="Proteomes" id="UP001460888">
    <property type="component" value="Unassembled WGS sequence"/>
</dbReference>
<evidence type="ECO:0008006" key="5">
    <source>
        <dbReference type="Google" id="ProtNLM"/>
    </source>
</evidence>
<gene>
    <name evidence="3" type="ORF">SADO_15044</name>
</gene>
<evidence type="ECO:0000313" key="3">
    <source>
        <dbReference type="EMBL" id="MES1930577.1"/>
    </source>
</evidence>
<feature type="transmembrane region" description="Helical" evidence="2">
    <location>
        <begin position="41"/>
        <end position="58"/>
    </location>
</feature>
<name>A0ABV2B3V7_9GAMM</name>
<feature type="compositionally biased region" description="Low complexity" evidence="1">
    <location>
        <begin position="95"/>
        <end position="104"/>
    </location>
</feature>
<proteinExistence type="predicted"/>
<protein>
    <recommendedName>
        <fullName evidence="5">Cardiolipin synthase N-terminal domain-containing protein</fullName>
    </recommendedName>
</protein>
<dbReference type="EMBL" id="APND01000005">
    <property type="protein sequence ID" value="MES1930577.1"/>
    <property type="molecule type" value="Genomic_DNA"/>
</dbReference>
<keyword evidence="2" id="KW-0812">Transmembrane</keyword>
<reference evidence="3 4" key="1">
    <citation type="submission" date="2013-03" db="EMBL/GenBank/DDBJ databases">
        <title>Salinisphaera dokdonensis CL-ES53 Genome Sequencing.</title>
        <authorList>
            <person name="Li C."/>
            <person name="Lai Q."/>
            <person name="Shao Z."/>
        </authorList>
    </citation>
    <scope>NUCLEOTIDE SEQUENCE [LARGE SCALE GENOMIC DNA]</scope>
    <source>
        <strain evidence="3 4">CL-ES53</strain>
    </source>
</reference>
<evidence type="ECO:0000256" key="2">
    <source>
        <dbReference type="SAM" id="Phobius"/>
    </source>
</evidence>
<keyword evidence="2" id="KW-1133">Transmembrane helix</keyword>
<feature type="region of interest" description="Disordered" evidence="1">
    <location>
        <begin position="85"/>
        <end position="110"/>
    </location>
</feature>
<sequence length="110" mass="11854">MPYVLWTFLSALVLIHVYLQVAVTFLILTDHEAKLRRVSQVAVVWLVPIFGALLLGYFKAEEYNARARRPPLALVPMLWLAGGPKTPSGSNGRYAGTTADAAGGDIAGGD</sequence>
<evidence type="ECO:0000313" key="4">
    <source>
        <dbReference type="Proteomes" id="UP001460888"/>
    </source>
</evidence>
<comment type="caution">
    <text evidence="3">The sequence shown here is derived from an EMBL/GenBank/DDBJ whole genome shotgun (WGS) entry which is preliminary data.</text>
</comment>
<evidence type="ECO:0000256" key="1">
    <source>
        <dbReference type="SAM" id="MobiDB-lite"/>
    </source>
</evidence>
<feature type="transmembrane region" description="Helical" evidence="2">
    <location>
        <begin position="6"/>
        <end position="29"/>
    </location>
</feature>